<organism evidence="2 3">
    <name type="scientific">Aspergillus sclerotioniger CBS 115572</name>
    <dbReference type="NCBI Taxonomy" id="1450535"/>
    <lineage>
        <taxon>Eukaryota</taxon>
        <taxon>Fungi</taxon>
        <taxon>Dikarya</taxon>
        <taxon>Ascomycota</taxon>
        <taxon>Pezizomycotina</taxon>
        <taxon>Eurotiomycetes</taxon>
        <taxon>Eurotiomycetidae</taxon>
        <taxon>Eurotiales</taxon>
        <taxon>Aspergillaceae</taxon>
        <taxon>Aspergillus</taxon>
        <taxon>Aspergillus subgen. Circumdati</taxon>
    </lineage>
</organism>
<dbReference type="EMBL" id="MSFK01000002">
    <property type="protein sequence ID" value="PWY95999.1"/>
    <property type="molecule type" value="Genomic_DNA"/>
</dbReference>
<comment type="caution">
    <text evidence="2">The sequence shown here is derived from an EMBL/GenBank/DDBJ whole genome shotgun (WGS) entry which is preliminary data.</text>
</comment>
<dbReference type="InterPro" id="IPR036890">
    <property type="entry name" value="HATPase_C_sf"/>
</dbReference>
<dbReference type="NCBIfam" id="NF047352">
    <property type="entry name" value="P_loop_sacsin"/>
    <property type="match status" value="1"/>
</dbReference>
<evidence type="ECO:0008006" key="4">
    <source>
        <dbReference type="Google" id="ProtNLM"/>
    </source>
</evidence>
<dbReference type="InterPro" id="IPR052957">
    <property type="entry name" value="Auxin_embryo_med"/>
</dbReference>
<gene>
    <name evidence="2" type="ORF">BO94DRAFT_601049</name>
</gene>
<dbReference type="OrthoDB" id="1262810at2759"/>
<dbReference type="GeneID" id="37118509"/>
<evidence type="ECO:0000313" key="3">
    <source>
        <dbReference type="Proteomes" id="UP000246702"/>
    </source>
</evidence>
<dbReference type="Gene3D" id="3.30.565.10">
    <property type="entry name" value="Histidine kinase-like ATPase, C-terminal domain"/>
    <property type="match status" value="1"/>
</dbReference>
<feature type="region of interest" description="Disordered" evidence="1">
    <location>
        <begin position="1284"/>
        <end position="1304"/>
    </location>
</feature>
<name>A0A317XBV8_9EURO</name>
<dbReference type="PANTHER" id="PTHR32387">
    <property type="entry name" value="WU:FJ29H11"/>
    <property type="match status" value="1"/>
</dbReference>
<reference evidence="2 3" key="1">
    <citation type="submission" date="2016-12" db="EMBL/GenBank/DDBJ databases">
        <title>The genomes of Aspergillus section Nigri reveals drivers in fungal speciation.</title>
        <authorList>
            <consortium name="DOE Joint Genome Institute"/>
            <person name="Vesth T.C."/>
            <person name="Nybo J."/>
            <person name="Theobald S."/>
            <person name="Brandl J."/>
            <person name="Frisvad J.C."/>
            <person name="Nielsen K.F."/>
            <person name="Lyhne E.K."/>
            <person name="Kogle M.E."/>
            <person name="Kuo A."/>
            <person name="Riley R."/>
            <person name="Clum A."/>
            <person name="Nolan M."/>
            <person name="Lipzen A."/>
            <person name="Salamov A."/>
            <person name="Henrissat B."/>
            <person name="Wiebenga A."/>
            <person name="De Vries R.P."/>
            <person name="Grigoriev I.V."/>
            <person name="Mortensen U.H."/>
            <person name="Andersen M.R."/>
            <person name="Baker S.E."/>
        </authorList>
    </citation>
    <scope>NUCLEOTIDE SEQUENCE [LARGE SCALE GENOMIC DNA]</scope>
    <source>
        <strain evidence="2 3">CBS 115572</strain>
    </source>
</reference>
<dbReference type="SUPFAM" id="SSF55874">
    <property type="entry name" value="ATPase domain of HSP90 chaperone/DNA topoisomerase II/histidine kinase"/>
    <property type="match status" value="1"/>
</dbReference>
<dbReference type="STRING" id="1450535.A0A317XBV8"/>
<protein>
    <recommendedName>
        <fullName evidence="4">Protein NO VEIN C-terminal domain-containing protein</fullName>
    </recommendedName>
</protein>
<sequence length="1588" mass="181316">MDRQKARELIEGISKQYGYLNEDVLSQMSADVRRQVVEAMLKKDKIIASSVMTLSKNLYSSSARFVFELLQNADDNHYTTIKSRGIGPPITFHVYPRRIVVDCNEDGFTHEDIVAICNVGKSSKMGAQGYIGDKGIGFKSVFMVAWKVHIQSGNLSFSFQHKPGYSGMGMITPVWEEGEEQLEGPLTRMTLYLQDDEARRQSAMQQFRDLQDTLLLFIQEGNRKVLRKTIVRDGKIEELTQHYYFTKYLAQNLPPSENRRYTRYEQATKTYSKALVMLAFPLTQDSIPIIEQQDVFVFLPIGNMGFTFLIHSDFVTNANRQNIIYSSARNCKLRAAVANAFNMAVLGMCNHPLLRYTWMRYLPTDNDNQWDPFWARLLSEIKDCLRSSPILQSHTSRSWLSIETMLYLKDYSFDKSGDPLFPDLPGERYLSSSYDRQDIGQLKEYGLQSMHLGGIHSRAAKILAIPFVKRCPNLIRMVKALPLIPLMTGHWVSIREISVHYSSIGEIPLPRDLGLALVNPDAENNPQRRILFEYLGVREASIDYVRGLILERFKSSNPASLSPQMSRSHLVFLYRTTTLFSPAAQAINIQLFDDKESLRNPKTDKFYFPHDDPWGAKALLEPVPSGAPGLEVSYINKEYLHDPPSRPPTEALPWNRWLQQACQVRDTLSLTESTTSTPNVALGREFLYVAQHRPERFMGLLAARWPFDGPTVVQQPDLVLYEDGTKNRLSGCYIPTPALKGMVSKFMRDNEFFPWLHLDLPFDQGMLAPAWAALTKALSFGSPESQLDFYLDIMNSLCDALYYGDSDPNRMFDLYVKVQMECHASVADSRAAEKVRNHVYRFTDIWIPPQDYEAPRDMKSKYPLESLFEDYCRQNPADAIYLKDFFQKTLQIPNVGADDFLSELRMLQSDKCNNFDQISTVYIELRRMCEMMSPETADRVRYCFANERLIYVASGWYTVPECLWSTCTSISGRTALNDHYHGLREFFVDFLGVQRLTMQMVVERLRDLGLTSSSVDSVKETMWTLNALIQTDDSDIFSPEAILNSAVFPVRSPQGGVQLQTYAAAFGIADRKHLLSHFSSKAKLLDFEVDEIPRLEPFILWSGLWDRYLSCCVKEITMVDRDAARPLSNPDRDIRPKAHGLLRFAVHLQSPRAVQDEEALYETLKTISMKETNGILSELRLHQDGMDIKVEISRSELHLDARDGRLTVYISEDRRAQDICFLDRLPVALLQWMKTDPSTQIVHDFGNNAITVMQTLLHPYNNYVSDLLDRAGIMSIAKADDATVTGESRASKRDPPSTAAESSGVVEYTIFGSDDLTSMSSRPRHDSLISESTLVSPSLRSLPMAQPSTATLKHYTDTPIDPEYLRLLSYVLEYARGTALPSQGAFDMTALDESITTDSCSKPYQLQISDQWERDSKIGAAGELFVFELLSRLDPHLPAFTRDNWKSKIRRFVTILPEYSTMTAWHGRETADIAYDDHDGVLTSLFIDKGYLREDIWRGETPRFHIDVKSSTGACQTPFYMSKHEYRRMQEMSNGKSQSENADVVYVIFRVYDLGQRSMNVKVYVDPEVRRVREELVFTAESWSVVPS</sequence>
<dbReference type="Proteomes" id="UP000246702">
    <property type="component" value="Unassembled WGS sequence"/>
</dbReference>
<keyword evidence="3" id="KW-1185">Reference proteome</keyword>
<dbReference type="PANTHER" id="PTHR32387:SF0">
    <property type="entry name" value="PROTEIN NO VEIN"/>
    <property type="match status" value="1"/>
</dbReference>
<evidence type="ECO:0000313" key="2">
    <source>
        <dbReference type="EMBL" id="PWY95999.1"/>
    </source>
</evidence>
<proteinExistence type="predicted"/>
<dbReference type="RefSeq" id="XP_025472760.1">
    <property type="nucleotide sequence ID" value="XM_025616366.1"/>
</dbReference>
<accession>A0A317XBV8</accession>
<evidence type="ECO:0000256" key="1">
    <source>
        <dbReference type="SAM" id="MobiDB-lite"/>
    </source>
</evidence>